<proteinExistence type="predicted"/>
<organism evidence="1 2">
    <name type="scientific">Bradyrhizobium quebecense</name>
    <dbReference type="NCBI Taxonomy" id="2748629"/>
    <lineage>
        <taxon>Bacteria</taxon>
        <taxon>Pseudomonadati</taxon>
        <taxon>Pseudomonadota</taxon>
        <taxon>Alphaproteobacteria</taxon>
        <taxon>Hyphomicrobiales</taxon>
        <taxon>Nitrobacteraceae</taxon>
        <taxon>Bradyrhizobium</taxon>
    </lineage>
</organism>
<dbReference type="EMBL" id="JAGEPA010000001">
    <property type="protein sequence ID" value="MBO1434097.1"/>
    <property type="molecule type" value="Genomic_DNA"/>
</dbReference>
<evidence type="ECO:0000313" key="2">
    <source>
        <dbReference type="Proteomes" id="UP000692816"/>
    </source>
</evidence>
<protein>
    <submittedName>
        <fullName evidence="1">Three-Cys-motif partner protein TcmP</fullName>
    </submittedName>
</protein>
<dbReference type="Proteomes" id="UP000692816">
    <property type="component" value="Unassembled WGS sequence"/>
</dbReference>
<dbReference type="NCBIfam" id="TIGR04474">
    <property type="entry name" value="tcm_partner"/>
    <property type="match status" value="1"/>
</dbReference>
<gene>
    <name evidence="1" type="ORF">J4P68_33070</name>
</gene>
<sequence>MGELVEGDDGLQVEEVGRWAKDKIASLCRYIEISRAVRKKWLGPGKGGAAYVELFCGPGRSKVRRTNEYIDGSCVAAWKASLASKAPFSTVYVGDADEHRRSLAVERLKRAGAPVVELGGTAVQAAREARSLLSVSGLNFVFVDPYNLGAFEFEVMPAFAGLRYIDMLVHISKMDLQRNTGMNIKAQQSAFDSFAPGWRSAVNLNQRHPAIRREVFEYWRRKVAELGISTSAVMQLITGEGGQHLYWLTLVAKHDLAHKFWKTASNSSGQRSFL</sequence>
<dbReference type="InterPro" id="IPR031009">
    <property type="entry name" value="Tcm_partner"/>
</dbReference>
<dbReference type="RefSeq" id="WP_207836652.1">
    <property type="nucleotide sequence ID" value="NZ_CP088282.1"/>
</dbReference>
<name>A0ABS3MRU7_9BRAD</name>
<keyword evidence="2" id="KW-1185">Reference proteome</keyword>
<evidence type="ECO:0000313" key="1">
    <source>
        <dbReference type="EMBL" id="MBO1434097.1"/>
    </source>
</evidence>
<comment type="caution">
    <text evidence="1">The sequence shown here is derived from an EMBL/GenBank/DDBJ whole genome shotgun (WGS) entry which is preliminary data.</text>
</comment>
<accession>A0ABS3MRU7</accession>
<reference evidence="1" key="1">
    <citation type="journal article" date="2021" name="Int. J. Syst. Evol. Microbiol.">
        <title>Bradyrhizobium septentrionale sp. nov. (sv. septentrionale) and Bradyrhizobium quebecense sp. nov. (sv. septentrionale) associated with legumes native to Canada possess rearranged symbiosis genes and numerous insertion sequences.</title>
        <authorList>
            <person name="Bromfield E.S.P."/>
            <person name="Cloutier S."/>
        </authorList>
    </citation>
    <scope>NUCLEOTIDE SEQUENCE</scope>
    <source>
        <strain evidence="1">12S5</strain>
    </source>
</reference>